<evidence type="ECO:0000256" key="12">
    <source>
        <dbReference type="ARBA" id="ARBA00023157"/>
    </source>
</evidence>
<evidence type="ECO:0000256" key="2">
    <source>
        <dbReference type="ARBA" id="ARBA00004613"/>
    </source>
</evidence>
<dbReference type="PIRSF" id="PIRSF017632">
    <property type="entry name" value="Acid_ceramidase-like"/>
    <property type="match status" value="1"/>
</dbReference>
<keyword evidence="13" id="KW-0325">Glycoprotein</keyword>
<organism evidence="20 21">
    <name type="scientific">Tetrahymena thermophila (strain SB210)</name>
    <dbReference type="NCBI Taxonomy" id="312017"/>
    <lineage>
        <taxon>Eukaryota</taxon>
        <taxon>Sar</taxon>
        <taxon>Alveolata</taxon>
        <taxon>Ciliophora</taxon>
        <taxon>Intramacronucleata</taxon>
        <taxon>Oligohymenophorea</taxon>
        <taxon>Hymenostomatida</taxon>
        <taxon>Tetrahymenina</taxon>
        <taxon>Tetrahymenidae</taxon>
        <taxon>Tetrahymena</taxon>
    </lineage>
</organism>
<evidence type="ECO:0000256" key="1">
    <source>
        <dbReference type="ARBA" id="ARBA00004371"/>
    </source>
</evidence>
<dbReference type="InterPro" id="IPR029132">
    <property type="entry name" value="CBAH/NAAA_C"/>
</dbReference>
<dbReference type="PANTHER" id="PTHR28583">
    <property type="entry name" value="ACID AMIDASE"/>
    <property type="match status" value="1"/>
</dbReference>
<dbReference type="Pfam" id="PF15508">
    <property type="entry name" value="NAAA-beta"/>
    <property type="match status" value="1"/>
</dbReference>
<dbReference type="AlphaFoldDB" id="Q24DP9"/>
<comment type="similarity">
    <text evidence="5">Belongs to the acid ceramidase family.</text>
</comment>
<evidence type="ECO:0000256" key="16">
    <source>
        <dbReference type="PIRSR" id="PIRSR017632-1"/>
    </source>
</evidence>
<evidence type="ECO:0000256" key="8">
    <source>
        <dbReference type="ARBA" id="ARBA00022729"/>
    </source>
</evidence>
<dbReference type="eggNOG" id="ENOG502QT7H">
    <property type="taxonomic scope" value="Eukaryota"/>
</dbReference>
<feature type="domain" description="Acid ceramidase N-terminal" evidence="19">
    <location>
        <begin position="50"/>
        <end position="86"/>
    </location>
</feature>
<keyword evidence="9 20" id="KW-0378">Hydrolase</keyword>
<comment type="pathway">
    <text evidence="4">Sphingolipid metabolism.</text>
</comment>
<dbReference type="OMA" id="WTHVIKE"/>
<evidence type="ECO:0000256" key="15">
    <source>
        <dbReference type="ARBA" id="ARBA00040588"/>
    </source>
</evidence>
<proteinExistence type="inferred from homology"/>
<comment type="subcellular location">
    <subcellularLocation>
        <location evidence="1">Lysosome</location>
    </subcellularLocation>
    <subcellularLocation>
        <location evidence="2">Secreted</location>
    </subcellularLocation>
</comment>
<dbReference type="EMBL" id="GG662316">
    <property type="protein sequence ID" value="EAS05941.1"/>
    <property type="molecule type" value="Genomic_DNA"/>
</dbReference>
<keyword evidence="11" id="KW-0443">Lipid metabolism</keyword>
<feature type="chain" id="PRO_5004202621" description="Acid ceramidase" evidence="17">
    <location>
        <begin position="21"/>
        <end position="389"/>
    </location>
</feature>
<evidence type="ECO:0000313" key="20">
    <source>
        <dbReference type="EMBL" id="EAS05941.1"/>
    </source>
</evidence>
<dbReference type="GO" id="GO:0017040">
    <property type="term" value="F:N-acylsphingosine amidohydrolase activity"/>
    <property type="evidence" value="ECO:0007669"/>
    <property type="project" value="UniProtKB-EC"/>
</dbReference>
<dbReference type="GO" id="GO:0005764">
    <property type="term" value="C:lysosome"/>
    <property type="evidence" value="ECO:0007669"/>
    <property type="project" value="UniProtKB-SubCell"/>
</dbReference>
<dbReference type="GO" id="GO:0006631">
    <property type="term" value="P:fatty acid metabolic process"/>
    <property type="evidence" value="ECO:0007669"/>
    <property type="project" value="InterPro"/>
</dbReference>
<gene>
    <name evidence="20" type="ORF">TTHERM_00790880</name>
</gene>
<evidence type="ECO:0000256" key="13">
    <source>
        <dbReference type="ARBA" id="ARBA00023180"/>
    </source>
</evidence>
<feature type="active site" description="Nucleophile" evidence="16">
    <location>
        <position position="137"/>
    </location>
</feature>
<keyword evidence="14" id="KW-0458">Lysosome</keyword>
<dbReference type="HOGENOM" id="CLU_054401_0_0_1"/>
<dbReference type="PANTHER" id="PTHR28583:SF1">
    <property type="entry name" value="ACID CERAMIDASE"/>
    <property type="match status" value="1"/>
</dbReference>
<evidence type="ECO:0000256" key="6">
    <source>
        <dbReference type="ARBA" id="ARBA00011891"/>
    </source>
</evidence>
<dbReference type="InterPro" id="IPR016699">
    <property type="entry name" value="Acid_ceramidase-like"/>
</dbReference>
<dbReference type="GO" id="GO:0005576">
    <property type="term" value="C:extracellular region"/>
    <property type="evidence" value="ECO:0007669"/>
    <property type="project" value="UniProtKB-SubCell"/>
</dbReference>
<dbReference type="GO" id="GO:0006665">
    <property type="term" value="P:sphingolipid metabolic process"/>
    <property type="evidence" value="ECO:0007669"/>
    <property type="project" value="UniProtKB-KW"/>
</dbReference>
<accession>Q24DP9</accession>
<keyword evidence="8 17" id="KW-0732">Signal</keyword>
<keyword evidence="12" id="KW-1015">Disulfide bond</keyword>
<evidence type="ECO:0000256" key="14">
    <source>
        <dbReference type="ARBA" id="ARBA00023228"/>
    </source>
</evidence>
<dbReference type="RefSeq" id="XP_001026186.1">
    <property type="nucleotide sequence ID" value="XM_001026186.1"/>
</dbReference>
<comment type="pathway">
    <text evidence="3">Lipid metabolism; sphingolipid metabolism.</text>
</comment>
<feature type="signal peptide" evidence="17">
    <location>
        <begin position="1"/>
        <end position="20"/>
    </location>
</feature>
<evidence type="ECO:0000256" key="11">
    <source>
        <dbReference type="ARBA" id="ARBA00023098"/>
    </source>
</evidence>
<evidence type="ECO:0000256" key="7">
    <source>
        <dbReference type="ARBA" id="ARBA00022525"/>
    </source>
</evidence>
<evidence type="ECO:0000256" key="3">
    <source>
        <dbReference type="ARBA" id="ARBA00004760"/>
    </source>
</evidence>
<dbReference type="KEGG" id="tet:TTHERM_00790880"/>
<dbReference type="OrthoDB" id="5273684at2759"/>
<dbReference type="Gene3D" id="3.60.60.10">
    <property type="entry name" value="Penicillin V Acylase, Chain A"/>
    <property type="match status" value="1"/>
</dbReference>
<dbReference type="InterPro" id="IPR029130">
    <property type="entry name" value="Acid_ceramidase_N"/>
</dbReference>
<feature type="domain" description="Choloylglycine hydrolase/NAAA C-terminal" evidence="18">
    <location>
        <begin position="137"/>
        <end position="260"/>
    </location>
</feature>
<dbReference type="GO" id="GO:0016020">
    <property type="term" value="C:membrane"/>
    <property type="evidence" value="ECO:0007669"/>
    <property type="project" value="GOC"/>
</dbReference>
<evidence type="ECO:0000313" key="21">
    <source>
        <dbReference type="Proteomes" id="UP000009168"/>
    </source>
</evidence>
<dbReference type="InParanoid" id="Q24DP9"/>
<evidence type="ECO:0000256" key="10">
    <source>
        <dbReference type="ARBA" id="ARBA00022919"/>
    </source>
</evidence>
<keyword evidence="21" id="KW-1185">Reference proteome</keyword>
<evidence type="ECO:0000256" key="9">
    <source>
        <dbReference type="ARBA" id="ARBA00022801"/>
    </source>
</evidence>
<evidence type="ECO:0000256" key="17">
    <source>
        <dbReference type="SAM" id="SignalP"/>
    </source>
</evidence>
<sequence length="389" mass="43574">MITNFKTIFLLILAFISAIALQPSYCVYNGEKPLQCANYTSLAQTSGASLPKYVVNLDLSYQDRWREIITNYKSAIQGFETRIEQLPKAVALESQLPFYKDPDFMGEVQAIATLAGVKFETLQLLSQMYEALDSIGCTSIVARHSDGSIYHARNLDYSFVKYISPLLANIDFQRGGKTVFIADMVIGTAIVVTGIVPNGFSITINQRQDDGQAISYLQKQYIPACYLIYKILQTKTTYSDALDSLMNTKIAMPAYFIIAGLSGNQGTVIERDREAVHLQTTLSGSTWFICQTNFDRSQPDDPSDYRRVPCEQKMGLLNQNSWKPQDIFNILSSSPNFIQTTIATDVMNPNTGYINSTRWFNPPSTTQTELSSYQQILSIGIIILTIFLN</sequence>
<keyword evidence="7" id="KW-0964">Secreted</keyword>
<evidence type="ECO:0000256" key="5">
    <source>
        <dbReference type="ARBA" id="ARBA00005730"/>
    </source>
</evidence>
<dbReference type="STRING" id="312017.Q24DP9"/>
<reference evidence="21" key="1">
    <citation type="journal article" date="2006" name="PLoS Biol.">
        <title>Macronuclear genome sequence of the ciliate Tetrahymena thermophila, a model eukaryote.</title>
        <authorList>
            <person name="Eisen J.A."/>
            <person name="Coyne R.S."/>
            <person name="Wu M."/>
            <person name="Wu D."/>
            <person name="Thiagarajan M."/>
            <person name="Wortman J.R."/>
            <person name="Badger J.H."/>
            <person name="Ren Q."/>
            <person name="Amedeo P."/>
            <person name="Jones K.M."/>
            <person name="Tallon L.J."/>
            <person name="Delcher A.L."/>
            <person name="Salzberg S.L."/>
            <person name="Silva J.C."/>
            <person name="Haas B.J."/>
            <person name="Majoros W.H."/>
            <person name="Farzad M."/>
            <person name="Carlton J.M."/>
            <person name="Smith R.K. Jr."/>
            <person name="Garg J."/>
            <person name="Pearlman R.E."/>
            <person name="Karrer K.M."/>
            <person name="Sun L."/>
            <person name="Manning G."/>
            <person name="Elde N.C."/>
            <person name="Turkewitz A.P."/>
            <person name="Asai D.J."/>
            <person name="Wilkes D.E."/>
            <person name="Wang Y."/>
            <person name="Cai H."/>
            <person name="Collins K."/>
            <person name="Stewart B.A."/>
            <person name="Lee S.R."/>
            <person name="Wilamowska K."/>
            <person name="Weinberg Z."/>
            <person name="Ruzzo W.L."/>
            <person name="Wloga D."/>
            <person name="Gaertig J."/>
            <person name="Frankel J."/>
            <person name="Tsao C.-C."/>
            <person name="Gorovsky M.A."/>
            <person name="Keeling P.J."/>
            <person name="Waller R.F."/>
            <person name="Patron N.J."/>
            <person name="Cherry J.M."/>
            <person name="Stover N.A."/>
            <person name="Krieger C.J."/>
            <person name="del Toro C."/>
            <person name="Ryder H.F."/>
            <person name="Williamson S.C."/>
            <person name="Barbeau R.A."/>
            <person name="Hamilton E.P."/>
            <person name="Orias E."/>
        </authorList>
    </citation>
    <scope>NUCLEOTIDE SEQUENCE [LARGE SCALE GENOMIC DNA]</scope>
    <source>
        <strain evidence="21">SB210</strain>
    </source>
</reference>
<dbReference type="Proteomes" id="UP000009168">
    <property type="component" value="Unassembled WGS sequence"/>
</dbReference>
<name>Q24DP9_TETTS</name>
<evidence type="ECO:0000256" key="4">
    <source>
        <dbReference type="ARBA" id="ARBA00004991"/>
    </source>
</evidence>
<dbReference type="Pfam" id="PF02275">
    <property type="entry name" value="CBAH"/>
    <property type="match status" value="1"/>
</dbReference>
<evidence type="ECO:0000259" key="19">
    <source>
        <dbReference type="Pfam" id="PF15508"/>
    </source>
</evidence>
<dbReference type="GO" id="GO:0017064">
    <property type="term" value="F:fatty acid amide hydrolase activity"/>
    <property type="evidence" value="ECO:0007669"/>
    <property type="project" value="InterPro"/>
</dbReference>
<evidence type="ECO:0000259" key="18">
    <source>
        <dbReference type="Pfam" id="PF02275"/>
    </source>
</evidence>
<keyword evidence="10" id="KW-0746">Sphingolipid metabolism</keyword>
<protein>
    <recommendedName>
        <fullName evidence="15">Acid ceramidase</fullName>
        <ecNumber evidence="6">3.5.1.23</ecNumber>
    </recommendedName>
</protein>
<dbReference type="EC" id="3.5.1.23" evidence="6"/>
<dbReference type="CDD" id="cd01903">
    <property type="entry name" value="Ntn_AC_NAAA"/>
    <property type="match status" value="1"/>
</dbReference>
<dbReference type="GeneID" id="7837155"/>